<organism evidence="1 2">
    <name type="scientific">Flemingia macrophylla</name>
    <dbReference type="NCBI Taxonomy" id="520843"/>
    <lineage>
        <taxon>Eukaryota</taxon>
        <taxon>Viridiplantae</taxon>
        <taxon>Streptophyta</taxon>
        <taxon>Embryophyta</taxon>
        <taxon>Tracheophyta</taxon>
        <taxon>Spermatophyta</taxon>
        <taxon>Magnoliopsida</taxon>
        <taxon>eudicotyledons</taxon>
        <taxon>Gunneridae</taxon>
        <taxon>Pentapetalae</taxon>
        <taxon>rosids</taxon>
        <taxon>fabids</taxon>
        <taxon>Fabales</taxon>
        <taxon>Fabaceae</taxon>
        <taxon>Papilionoideae</taxon>
        <taxon>50 kb inversion clade</taxon>
        <taxon>NPAAA clade</taxon>
        <taxon>indigoferoid/millettioid clade</taxon>
        <taxon>Phaseoleae</taxon>
        <taxon>Flemingia</taxon>
    </lineage>
</organism>
<sequence>MFDHWTNNCVRFRDMIKKTIQEGRLTFEEEVKMKVDTDPFNAEVRYLEPTMILMVKAGRGQEGDRPNTPMMEDTLERMLEEYGSNVYPMAGDSLLEWLNRKKEADKEVMLCPRCSVVFDRSATEAFKVVINMKKKE</sequence>
<comment type="caution">
    <text evidence="1">The sequence shown here is derived from an EMBL/GenBank/DDBJ whole genome shotgun (WGS) entry which is preliminary data.</text>
</comment>
<evidence type="ECO:0000313" key="2">
    <source>
        <dbReference type="Proteomes" id="UP001603857"/>
    </source>
</evidence>
<reference evidence="1 2" key="1">
    <citation type="submission" date="2024-08" db="EMBL/GenBank/DDBJ databases">
        <title>Insights into the chromosomal genome structure of Flemingia macrophylla.</title>
        <authorList>
            <person name="Ding Y."/>
            <person name="Zhao Y."/>
            <person name="Bi W."/>
            <person name="Wu M."/>
            <person name="Zhao G."/>
            <person name="Gong Y."/>
            <person name="Li W."/>
            <person name="Zhang P."/>
        </authorList>
    </citation>
    <scope>NUCLEOTIDE SEQUENCE [LARGE SCALE GENOMIC DNA]</scope>
    <source>
        <strain evidence="1">DYQJB</strain>
        <tissue evidence="1">Leaf</tissue>
    </source>
</reference>
<keyword evidence="2" id="KW-1185">Reference proteome</keyword>
<dbReference type="AlphaFoldDB" id="A0ABD1N890"/>
<proteinExistence type="predicted"/>
<gene>
    <name evidence="1" type="ORF">Fmac_005252</name>
</gene>
<evidence type="ECO:0000313" key="1">
    <source>
        <dbReference type="EMBL" id="KAL2343967.1"/>
    </source>
</evidence>
<dbReference type="Proteomes" id="UP001603857">
    <property type="component" value="Unassembled WGS sequence"/>
</dbReference>
<protein>
    <submittedName>
        <fullName evidence="1">Uncharacterized protein</fullName>
    </submittedName>
</protein>
<accession>A0ABD1N890</accession>
<name>A0ABD1N890_9FABA</name>
<dbReference type="EMBL" id="JBGMDY010000002">
    <property type="protein sequence ID" value="KAL2343967.1"/>
    <property type="molecule type" value="Genomic_DNA"/>
</dbReference>